<evidence type="ECO:0000313" key="2">
    <source>
        <dbReference type="EMBL" id="PBL04620.1"/>
    </source>
</evidence>
<gene>
    <name evidence="2" type="ORF">ARMGADRAFT_57676</name>
</gene>
<feature type="region of interest" description="Disordered" evidence="1">
    <location>
        <begin position="88"/>
        <end position="150"/>
    </location>
</feature>
<evidence type="ECO:0000256" key="1">
    <source>
        <dbReference type="SAM" id="MobiDB-lite"/>
    </source>
</evidence>
<sequence length="150" mass="16515">MHMMPSKSQFSVRILLTERNIASSDACALDKNRKLKDTSEIDWYEDGDDAAPMKTARPSTETTGCGQRKKNTEKLKALIVIEQDSDDGAAKKRLKKCHRPRKGKKKVVKDGSGIGEKSGSDYTEMSGSEESDSESEVEIPDDKVSDLSSS</sequence>
<feature type="compositionally biased region" description="Basic and acidic residues" evidence="1">
    <location>
        <begin position="140"/>
        <end position="150"/>
    </location>
</feature>
<dbReference type="InParanoid" id="A0A2H3EAZ2"/>
<reference evidence="3" key="1">
    <citation type="journal article" date="2017" name="Nat. Ecol. Evol.">
        <title>Genome expansion and lineage-specific genetic innovations in the forest pathogenic fungi Armillaria.</title>
        <authorList>
            <person name="Sipos G."/>
            <person name="Prasanna A.N."/>
            <person name="Walter M.C."/>
            <person name="O'Connor E."/>
            <person name="Balint B."/>
            <person name="Krizsan K."/>
            <person name="Kiss B."/>
            <person name="Hess J."/>
            <person name="Varga T."/>
            <person name="Slot J."/>
            <person name="Riley R."/>
            <person name="Boka B."/>
            <person name="Rigling D."/>
            <person name="Barry K."/>
            <person name="Lee J."/>
            <person name="Mihaltcheva S."/>
            <person name="LaButti K."/>
            <person name="Lipzen A."/>
            <person name="Waldron R."/>
            <person name="Moloney N.M."/>
            <person name="Sperisen C."/>
            <person name="Kredics L."/>
            <person name="Vagvoelgyi C."/>
            <person name="Patrignani A."/>
            <person name="Fitzpatrick D."/>
            <person name="Nagy I."/>
            <person name="Doyle S."/>
            <person name="Anderson J.B."/>
            <person name="Grigoriev I.V."/>
            <person name="Gueldener U."/>
            <person name="Muensterkoetter M."/>
            <person name="Nagy L.G."/>
        </authorList>
    </citation>
    <scope>NUCLEOTIDE SEQUENCE [LARGE SCALE GENOMIC DNA]</scope>
    <source>
        <strain evidence="3">Ar21-2</strain>
    </source>
</reference>
<protein>
    <submittedName>
        <fullName evidence="2">Uncharacterized protein</fullName>
    </submittedName>
</protein>
<feature type="compositionally biased region" description="Basic residues" evidence="1">
    <location>
        <begin position="91"/>
        <end position="107"/>
    </location>
</feature>
<dbReference type="AlphaFoldDB" id="A0A2H3EAZ2"/>
<proteinExistence type="predicted"/>
<accession>A0A2H3EAZ2</accession>
<evidence type="ECO:0000313" key="3">
    <source>
        <dbReference type="Proteomes" id="UP000217790"/>
    </source>
</evidence>
<name>A0A2H3EAZ2_ARMGA</name>
<organism evidence="2 3">
    <name type="scientific">Armillaria gallica</name>
    <name type="common">Bulbous honey fungus</name>
    <name type="synonym">Armillaria bulbosa</name>
    <dbReference type="NCBI Taxonomy" id="47427"/>
    <lineage>
        <taxon>Eukaryota</taxon>
        <taxon>Fungi</taxon>
        <taxon>Dikarya</taxon>
        <taxon>Basidiomycota</taxon>
        <taxon>Agaricomycotina</taxon>
        <taxon>Agaricomycetes</taxon>
        <taxon>Agaricomycetidae</taxon>
        <taxon>Agaricales</taxon>
        <taxon>Marasmiineae</taxon>
        <taxon>Physalacriaceae</taxon>
        <taxon>Armillaria</taxon>
    </lineage>
</organism>
<feature type="compositionally biased region" description="Acidic residues" evidence="1">
    <location>
        <begin position="127"/>
        <end position="139"/>
    </location>
</feature>
<keyword evidence="3" id="KW-1185">Reference proteome</keyword>
<dbReference type="EMBL" id="KZ293644">
    <property type="protein sequence ID" value="PBL04620.1"/>
    <property type="molecule type" value="Genomic_DNA"/>
</dbReference>
<dbReference type="OrthoDB" id="3260017at2759"/>
<feature type="region of interest" description="Disordered" evidence="1">
    <location>
        <begin position="45"/>
        <end position="69"/>
    </location>
</feature>
<dbReference type="Proteomes" id="UP000217790">
    <property type="component" value="Unassembled WGS sequence"/>
</dbReference>